<comment type="caution">
    <text evidence="2">The sequence shown here is derived from an EMBL/GenBank/DDBJ whole genome shotgun (WGS) entry which is preliminary data.</text>
</comment>
<dbReference type="AlphaFoldDB" id="A0A0E2HFE4"/>
<dbReference type="SMART" id="SM00471">
    <property type="entry name" value="HDc"/>
    <property type="match status" value="1"/>
</dbReference>
<name>A0A0E2HFE4_9FIRM</name>
<dbReference type="SUPFAM" id="SSF109604">
    <property type="entry name" value="HD-domain/PDEase-like"/>
    <property type="match status" value="1"/>
</dbReference>
<feature type="domain" description="HD/PDEase" evidence="1">
    <location>
        <begin position="21"/>
        <end position="127"/>
    </location>
</feature>
<organism evidence="2 3">
    <name type="scientific">[Clostridium] clostridioforme 90A8</name>
    <dbReference type="NCBI Taxonomy" id="999408"/>
    <lineage>
        <taxon>Bacteria</taxon>
        <taxon>Bacillati</taxon>
        <taxon>Bacillota</taxon>
        <taxon>Clostridia</taxon>
        <taxon>Lachnospirales</taxon>
        <taxon>Lachnospiraceae</taxon>
        <taxon>Enterocloster</taxon>
    </lineage>
</organism>
<protein>
    <submittedName>
        <fullName evidence="2">Metal-dependent phosphohydrolase</fullName>
    </submittedName>
</protein>
<dbReference type="EMBL" id="AGYR01000005">
    <property type="protein sequence ID" value="ENZ19316.1"/>
    <property type="molecule type" value="Genomic_DNA"/>
</dbReference>
<dbReference type="PANTHER" id="PTHR46246:SF1">
    <property type="entry name" value="GUANOSINE-3',5'-BIS(DIPHOSPHATE) 3'-PYROPHOSPHOHYDROLASE MESH1"/>
    <property type="match status" value="1"/>
</dbReference>
<dbReference type="Proteomes" id="UP000013085">
    <property type="component" value="Unassembled WGS sequence"/>
</dbReference>
<dbReference type="GO" id="GO:0008893">
    <property type="term" value="F:guanosine-3',5'-bis(diphosphate) 3'-diphosphatase activity"/>
    <property type="evidence" value="ECO:0007669"/>
    <property type="project" value="TreeGrafter"/>
</dbReference>
<gene>
    <name evidence="2" type="ORF">HMPREF1090_00700</name>
</gene>
<keyword evidence="2" id="KW-0378">Hydrolase</keyword>
<evidence type="ECO:0000313" key="2">
    <source>
        <dbReference type="EMBL" id="ENZ19316.1"/>
    </source>
</evidence>
<dbReference type="GeneID" id="57962438"/>
<sequence>MIGEAAAFADKAHKGAFRKGTEIPYITHPMETAVIVSAFTDDEEIIAAALLHDVMEDAGVTREELEDAFGSRVADLVVDESEDKSRSWQERKTRTVRHLCTASWEIKILALGDKLSNMRCTARDYLVVGDAIWQRFNEKDKRKHARYYWGIAHALKELEDHLYFKEYVMLCRTVFGEDIISSNKDMMQGECE</sequence>
<dbReference type="InterPro" id="IPR003607">
    <property type="entry name" value="HD/PDEase_dom"/>
</dbReference>
<evidence type="ECO:0000313" key="3">
    <source>
        <dbReference type="Proteomes" id="UP000013085"/>
    </source>
</evidence>
<reference evidence="2 3" key="1">
    <citation type="submission" date="2013-01" db="EMBL/GenBank/DDBJ databases">
        <title>The Genome Sequence of Clostridium clostridioforme 90A8.</title>
        <authorList>
            <consortium name="The Broad Institute Genome Sequencing Platform"/>
            <person name="Earl A."/>
            <person name="Ward D."/>
            <person name="Feldgarden M."/>
            <person name="Gevers D."/>
            <person name="Courvalin P."/>
            <person name="Lambert T."/>
            <person name="Walker B."/>
            <person name="Young S.K."/>
            <person name="Zeng Q."/>
            <person name="Gargeya S."/>
            <person name="Fitzgerald M."/>
            <person name="Haas B."/>
            <person name="Abouelleil A."/>
            <person name="Alvarado L."/>
            <person name="Arachchi H.M."/>
            <person name="Berlin A.M."/>
            <person name="Chapman S.B."/>
            <person name="Dewar J."/>
            <person name="Goldberg J."/>
            <person name="Griggs A."/>
            <person name="Gujja S."/>
            <person name="Hansen M."/>
            <person name="Howarth C."/>
            <person name="Imamovic A."/>
            <person name="Larimer J."/>
            <person name="McCowan C."/>
            <person name="Murphy C."/>
            <person name="Neiman D."/>
            <person name="Pearson M."/>
            <person name="Priest M."/>
            <person name="Roberts A."/>
            <person name="Saif S."/>
            <person name="Shea T."/>
            <person name="Sisk P."/>
            <person name="Sykes S."/>
            <person name="Wortman J."/>
            <person name="Nusbaum C."/>
            <person name="Birren B."/>
        </authorList>
    </citation>
    <scope>NUCLEOTIDE SEQUENCE [LARGE SCALE GENOMIC DNA]</scope>
    <source>
        <strain evidence="2 3">90A8</strain>
    </source>
</reference>
<dbReference type="PANTHER" id="PTHR46246">
    <property type="entry name" value="GUANOSINE-3',5'-BIS(DIPHOSPHATE) 3'-PYROPHOSPHOHYDROLASE MESH1"/>
    <property type="match status" value="1"/>
</dbReference>
<dbReference type="PATRIC" id="fig|999408.3.peg.747"/>
<accession>A0A0E2HFE4</accession>
<dbReference type="RefSeq" id="WP_002586807.1">
    <property type="nucleotide sequence ID" value="NZ_KB850987.1"/>
</dbReference>
<dbReference type="InterPro" id="IPR052194">
    <property type="entry name" value="MESH1"/>
</dbReference>
<evidence type="ECO:0000259" key="1">
    <source>
        <dbReference type="SMART" id="SM00471"/>
    </source>
</evidence>
<dbReference type="Gene3D" id="1.10.3210.10">
    <property type="entry name" value="Hypothetical protein af1432"/>
    <property type="match status" value="1"/>
</dbReference>
<dbReference type="Pfam" id="PF13328">
    <property type="entry name" value="HD_4"/>
    <property type="match status" value="1"/>
</dbReference>
<dbReference type="HOGENOM" id="CLU_084517_2_0_9"/>
<proteinExistence type="predicted"/>